<feature type="transmembrane region" description="Helical" evidence="6">
    <location>
        <begin position="121"/>
        <end position="143"/>
    </location>
</feature>
<sequence>MKQLKKENVKGEITQFQPIWVRICHWGFAFSLTVILLTGLELHQPASFLALHFALVLKTHVVSSWFSLGFVTIRFADALIRKDDSLIPRIHDLKRFPKLMAYYFFFRSSPPPSRKYNSGQLVIYSSWILLFLVASFLGLASYWQGKHLIWLWRLVGGFQILRWIKFSITIYFLVTIPLHIYLTLTENISRLQAMITGYERTPTK</sequence>
<gene>
    <name evidence="8" type="ORF">DSOL_1670</name>
</gene>
<dbReference type="InterPro" id="IPR051542">
    <property type="entry name" value="Hydrogenase_cytochrome"/>
</dbReference>
<keyword evidence="4 6" id="KW-1133">Transmembrane helix</keyword>
<reference evidence="8 9" key="1">
    <citation type="submission" date="2016-09" db="EMBL/GenBank/DDBJ databases">
        <title>Complete genome of Desulfosporosinus sp. OL.</title>
        <authorList>
            <person name="Mardanov A."/>
            <person name="Beletsky A."/>
            <person name="Panova A."/>
            <person name="Karnachuk O."/>
            <person name="Ravin N."/>
        </authorList>
    </citation>
    <scope>NUCLEOTIDE SEQUENCE [LARGE SCALE GENOMIC DNA]</scope>
    <source>
        <strain evidence="8 9">OL</strain>
    </source>
</reference>
<evidence type="ECO:0000313" key="8">
    <source>
        <dbReference type="EMBL" id="OLN32350.1"/>
    </source>
</evidence>
<keyword evidence="5 6" id="KW-0472">Membrane</keyword>
<evidence type="ECO:0000313" key="9">
    <source>
        <dbReference type="Proteomes" id="UP000186102"/>
    </source>
</evidence>
<proteinExistence type="predicted"/>
<evidence type="ECO:0000256" key="3">
    <source>
        <dbReference type="ARBA" id="ARBA00022692"/>
    </source>
</evidence>
<organism evidence="8 9">
    <name type="scientific">Desulfosporosinus metallidurans</name>
    <dbReference type="NCBI Taxonomy" id="1888891"/>
    <lineage>
        <taxon>Bacteria</taxon>
        <taxon>Bacillati</taxon>
        <taxon>Bacillota</taxon>
        <taxon>Clostridia</taxon>
        <taxon>Eubacteriales</taxon>
        <taxon>Desulfitobacteriaceae</taxon>
        <taxon>Desulfosporosinus</taxon>
    </lineage>
</organism>
<dbReference type="GO" id="GO:0005886">
    <property type="term" value="C:plasma membrane"/>
    <property type="evidence" value="ECO:0007669"/>
    <property type="project" value="UniProtKB-SubCell"/>
</dbReference>
<feature type="domain" description="Cytochrome b561 bacterial/Ni-hydrogenase" evidence="7">
    <location>
        <begin position="18"/>
        <end position="197"/>
    </location>
</feature>
<comment type="caution">
    <text evidence="8">The sequence shown here is derived from an EMBL/GenBank/DDBJ whole genome shotgun (WGS) entry which is preliminary data.</text>
</comment>
<evidence type="ECO:0000256" key="6">
    <source>
        <dbReference type="SAM" id="Phobius"/>
    </source>
</evidence>
<dbReference type="Gene3D" id="1.20.950.20">
    <property type="entry name" value="Transmembrane di-heme cytochromes, Chain C"/>
    <property type="match status" value="1"/>
</dbReference>
<dbReference type="GO" id="GO:0020037">
    <property type="term" value="F:heme binding"/>
    <property type="evidence" value="ECO:0007669"/>
    <property type="project" value="TreeGrafter"/>
</dbReference>
<feature type="transmembrane region" description="Helical" evidence="6">
    <location>
        <begin position="163"/>
        <end position="184"/>
    </location>
</feature>
<accession>A0A1Q8QYS3</accession>
<protein>
    <submittedName>
        <fullName evidence="8">Ni,Fe-hydrogenase I cytochrome b subunit</fullName>
    </submittedName>
</protein>
<dbReference type="Proteomes" id="UP000186102">
    <property type="component" value="Unassembled WGS sequence"/>
</dbReference>
<evidence type="ECO:0000259" key="7">
    <source>
        <dbReference type="Pfam" id="PF01292"/>
    </source>
</evidence>
<keyword evidence="2" id="KW-1003">Cell membrane</keyword>
<evidence type="ECO:0000256" key="2">
    <source>
        <dbReference type="ARBA" id="ARBA00022475"/>
    </source>
</evidence>
<dbReference type="PANTHER" id="PTHR30485">
    <property type="entry name" value="NI/FE-HYDROGENASE 1 B-TYPE CYTOCHROME SUBUNIT"/>
    <property type="match status" value="1"/>
</dbReference>
<dbReference type="SUPFAM" id="SSF81342">
    <property type="entry name" value="Transmembrane di-heme cytochromes"/>
    <property type="match status" value="1"/>
</dbReference>
<dbReference type="InterPro" id="IPR016174">
    <property type="entry name" value="Di-haem_cyt_TM"/>
</dbReference>
<evidence type="ECO:0000256" key="1">
    <source>
        <dbReference type="ARBA" id="ARBA00004651"/>
    </source>
</evidence>
<dbReference type="GO" id="GO:0009055">
    <property type="term" value="F:electron transfer activity"/>
    <property type="evidence" value="ECO:0007669"/>
    <property type="project" value="InterPro"/>
</dbReference>
<name>A0A1Q8QYS3_9FIRM</name>
<keyword evidence="3 6" id="KW-0812">Transmembrane</keyword>
<feature type="transmembrane region" description="Helical" evidence="6">
    <location>
        <begin position="46"/>
        <end position="73"/>
    </location>
</feature>
<dbReference type="RefSeq" id="WP_235838737.1">
    <property type="nucleotide sequence ID" value="NZ_MLBF01000009.1"/>
</dbReference>
<evidence type="ECO:0000256" key="4">
    <source>
        <dbReference type="ARBA" id="ARBA00022989"/>
    </source>
</evidence>
<keyword evidence="9" id="KW-1185">Reference proteome</keyword>
<dbReference type="EMBL" id="MLBF01000009">
    <property type="protein sequence ID" value="OLN32350.1"/>
    <property type="molecule type" value="Genomic_DNA"/>
</dbReference>
<dbReference type="GO" id="GO:0022904">
    <property type="term" value="P:respiratory electron transport chain"/>
    <property type="evidence" value="ECO:0007669"/>
    <property type="project" value="InterPro"/>
</dbReference>
<feature type="transmembrane region" description="Helical" evidence="6">
    <location>
        <begin position="20"/>
        <end position="40"/>
    </location>
</feature>
<comment type="subcellular location">
    <subcellularLocation>
        <location evidence="1">Cell membrane</location>
        <topology evidence="1">Multi-pass membrane protein</topology>
    </subcellularLocation>
</comment>
<evidence type="ECO:0000256" key="5">
    <source>
        <dbReference type="ARBA" id="ARBA00023136"/>
    </source>
</evidence>
<dbReference type="PANTHER" id="PTHR30485:SF1">
    <property type="entry name" value="CYTOCHROME YDHU-RELATED"/>
    <property type="match status" value="1"/>
</dbReference>
<dbReference type="AlphaFoldDB" id="A0A1Q8QYS3"/>
<dbReference type="InterPro" id="IPR011577">
    <property type="entry name" value="Cyt_b561_bac/Ni-Hgenase"/>
</dbReference>
<dbReference type="Pfam" id="PF01292">
    <property type="entry name" value="Ni_hydr_CYTB"/>
    <property type="match status" value="1"/>
</dbReference>
<dbReference type="STRING" id="1888891.DSOL_1670"/>